<dbReference type="Proteomes" id="UP000282087">
    <property type="component" value="Unassembled WGS sequence"/>
</dbReference>
<dbReference type="VEuPathDB" id="FungiDB:DD237_002390"/>
<gene>
    <name evidence="2" type="ORF">DD237_002390</name>
    <name evidence="1" type="ORF">DD238_004013</name>
</gene>
<organism evidence="1 3">
    <name type="scientific">Peronospora effusa</name>
    <dbReference type="NCBI Taxonomy" id="542832"/>
    <lineage>
        <taxon>Eukaryota</taxon>
        <taxon>Sar</taxon>
        <taxon>Stramenopiles</taxon>
        <taxon>Oomycota</taxon>
        <taxon>Peronosporomycetes</taxon>
        <taxon>Peronosporales</taxon>
        <taxon>Peronosporaceae</taxon>
        <taxon>Peronospora</taxon>
    </lineage>
</organism>
<accession>A0A3M6VIZ6</accession>
<reference evidence="3 4" key="1">
    <citation type="submission" date="2018-06" db="EMBL/GenBank/DDBJ databases">
        <title>Comparative genomics of downy mildews reveals potential adaptations to biotrophy.</title>
        <authorList>
            <person name="Fletcher K."/>
            <person name="Klosterman S.J."/>
            <person name="Derevnina L."/>
            <person name="Martin F."/>
            <person name="Koike S."/>
            <person name="Reyes Chin-Wo S."/>
            <person name="Mou B."/>
            <person name="Michelmore R."/>
        </authorList>
    </citation>
    <scope>NUCLEOTIDE SEQUENCE [LARGE SCALE GENOMIC DNA]</scope>
    <source>
        <strain evidence="2 4">R13</strain>
        <strain evidence="1 3">R14</strain>
    </source>
</reference>
<protein>
    <submittedName>
        <fullName evidence="1">Uncharacterized protein</fullName>
    </submittedName>
</protein>
<dbReference type="Proteomes" id="UP000286097">
    <property type="component" value="Unassembled WGS sequence"/>
</dbReference>
<dbReference type="EMBL" id="QKXF01000088">
    <property type="protein sequence ID" value="RQM17851.1"/>
    <property type="molecule type" value="Genomic_DNA"/>
</dbReference>
<dbReference type="AlphaFoldDB" id="A0A3M6VIZ6"/>
<name>A0A3M6VIZ6_9STRA</name>
<evidence type="ECO:0000313" key="4">
    <source>
        <dbReference type="Proteomes" id="UP000286097"/>
    </source>
</evidence>
<proteinExistence type="predicted"/>
<evidence type="ECO:0000313" key="3">
    <source>
        <dbReference type="Proteomes" id="UP000282087"/>
    </source>
</evidence>
<dbReference type="EMBL" id="QLLG01000195">
    <property type="protein sequence ID" value="RMX66639.1"/>
    <property type="molecule type" value="Genomic_DNA"/>
</dbReference>
<evidence type="ECO:0000313" key="2">
    <source>
        <dbReference type="EMBL" id="RQM17851.1"/>
    </source>
</evidence>
<comment type="caution">
    <text evidence="1">The sequence shown here is derived from an EMBL/GenBank/DDBJ whole genome shotgun (WGS) entry which is preliminary data.</text>
</comment>
<dbReference type="OrthoDB" id="74503at2759"/>
<evidence type="ECO:0000313" key="1">
    <source>
        <dbReference type="EMBL" id="RMX66639.1"/>
    </source>
</evidence>
<keyword evidence="3" id="KW-1185">Reference proteome</keyword>
<sequence>MADFTPGLWGIYGTVFATLALGFTEGCLEIERHPIPLRFALRFAAVNVLPSTVWSSISARHVAAASGVPLSTLISDTDVVGPRSVTIAKRLVLIKSVRVLRIAMGSYGLAWSMWCWHKTDPVNSNNDKVEVIKDDESVVRVAPVNSPLSRALRHKHAKHIAIVPMIKENWTKPEVNNAVNLKKVGADVKLNGEQDQEERVKVIEVELSDIETTVAYAGKLKAPVSRSDTSSLYSVAVLPPYGQPLPTSMMNTFDVCFNPLSAVLTFIASVCHDRGETHVFLVTDYEEGGESGEAEDIADRNADTTRQWLPTSLLATGLLYRHGITTSVVKIQKKKSVDEDAKGEATANHAVDYKSGVVFLIAKSLDAGNTIARKCIDRGIVVQEKTCFIVEESLYSQSTISEESQAQSAMLEKAMSTETEENKQEPAAYFSVADVSDQTLQRIRELLWQGEKPETIQAALYRAYGTQRVVAPTRVDLFSDLDL</sequence>